<evidence type="ECO:0000313" key="10">
    <source>
        <dbReference type="WBParaSite" id="HNAJ_0000602701-mRNA-1"/>
    </source>
</evidence>
<dbReference type="GO" id="GO:0046695">
    <property type="term" value="C:SLIK (SAGA-like) complex"/>
    <property type="evidence" value="ECO:0007669"/>
    <property type="project" value="InterPro"/>
</dbReference>
<dbReference type="InterPro" id="IPR037796">
    <property type="entry name" value="TAF6"/>
</dbReference>
<keyword evidence="4" id="KW-0804">Transcription</keyword>
<keyword evidence="5" id="KW-0539">Nucleus</keyword>
<comment type="subcellular location">
    <subcellularLocation>
        <location evidence="1">Nucleus</location>
    </subcellularLocation>
</comment>
<name>A0A0R3TG36_RODNA</name>
<evidence type="ECO:0000256" key="3">
    <source>
        <dbReference type="ARBA" id="ARBA00023015"/>
    </source>
</evidence>
<dbReference type="EMBL" id="UZAE01005885">
    <property type="protein sequence ID" value="VDO01883.1"/>
    <property type="molecule type" value="Genomic_DNA"/>
</dbReference>
<dbReference type="GO" id="GO:0003713">
    <property type="term" value="F:transcription coactivator activity"/>
    <property type="evidence" value="ECO:0007669"/>
    <property type="project" value="TreeGrafter"/>
</dbReference>
<comment type="similarity">
    <text evidence="2">Belongs to the TAF6 family.</text>
</comment>
<dbReference type="STRING" id="102285.A0A0R3TG36"/>
<reference evidence="8 9" key="2">
    <citation type="submission" date="2018-11" db="EMBL/GenBank/DDBJ databases">
        <authorList>
            <consortium name="Pathogen Informatics"/>
        </authorList>
    </citation>
    <scope>NUCLEOTIDE SEQUENCE [LARGE SCALE GENOMIC DNA]</scope>
</reference>
<dbReference type="Proteomes" id="UP000278807">
    <property type="component" value="Unassembled WGS sequence"/>
</dbReference>
<reference evidence="10" key="1">
    <citation type="submission" date="2017-02" db="UniProtKB">
        <authorList>
            <consortium name="WormBaseParasite"/>
        </authorList>
    </citation>
    <scope>IDENTIFICATION</scope>
</reference>
<dbReference type="GO" id="GO:0000124">
    <property type="term" value="C:SAGA complex"/>
    <property type="evidence" value="ECO:0007669"/>
    <property type="project" value="InterPro"/>
</dbReference>
<evidence type="ECO:0000256" key="1">
    <source>
        <dbReference type="ARBA" id="ARBA00004123"/>
    </source>
</evidence>
<evidence type="ECO:0000313" key="9">
    <source>
        <dbReference type="Proteomes" id="UP000278807"/>
    </source>
</evidence>
<dbReference type="GO" id="GO:0005669">
    <property type="term" value="C:transcription factor TFIID complex"/>
    <property type="evidence" value="ECO:0007669"/>
    <property type="project" value="InterPro"/>
</dbReference>
<dbReference type="GO" id="GO:0051123">
    <property type="term" value="P:RNA polymerase II preinitiation complex assembly"/>
    <property type="evidence" value="ECO:0007669"/>
    <property type="project" value="TreeGrafter"/>
</dbReference>
<dbReference type="AlphaFoldDB" id="A0A0R3TG36"/>
<proteinExistence type="inferred from homology"/>
<dbReference type="InterPro" id="IPR011442">
    <property type="entry name" value="TAF6_C"/>
</dbReference>
<feature type="domain" description="TAF6 C-terminal HEAT repeat" evidence="7">
    <location>
        <begin position="4"/>
        <end position="95"/>
    </location>
</feature>
<feature type="signal peptide" evidence="6">
    <location>
        <begin position="1"/>
        <end position="20"/>
    </location>
</feature>
<dbReference type="Pfam" id="PF07571">
    <property type="entry name" value="TAF6_C"/>
    <property type="match status" value="1"/>
</dbReference>
<keyword evidence="3" id="KW-0805">Transcription regulation</keyword>
<sequence>MNSVHSNLAILIYLIRLAKCLIDNNNVCLKPYLQDLLPCIITCVLCRQVCAKPLSDNHWALRDFSAKQLVSLCTKYNTAQNLLLSRVSKLIYRVLWLWIEGKQASEDSTALSSDYSLKANLGSAIDSLNTAYGVLTCFVEFGEACLEKLVFPHLPVICKRIIGMVASASNTPAATSLAETPTTSSLQPLAPSNPELMVVMDQETGLRQTMNTTTAPSSSLPFAELKSFEALKGFMKNKLSIPLASYRLRMGLPVSLDEYKELYGMLAPSLLPPSSAKGAKGGLIVTKPQP</sequence>
<keyword evidence="6" id="KW-0732">Signal</keyword>
<dbReference type="InterPro" id="IPR046344">
    <property type="entry name" value="TAF6_C_sf"/>
</dbReference>
<evidence type="ECO:0000313" key="8">
    <source>
        <dbReference type="EMBL" id="VDO01883.1"/>
    </source>
</evidence>
<evidence type="ECO:0000259" key="7">
    <source>
        <dbReference type="Pfam" id="PF07571"/>
    </source>
</evidence>
<evidence type="ECO:0000256" key="5">
    <source>
        <dbReference type="ARBA" id="ARBA00023242"/>
    </source>
</evidence>
<evidence type="ECO:0000256" key="4">
    <source>
        <dbReference type="ARBA" id="ARBA00023163"/>
    </source>
</evidence>
<keyword evidence="9" id="KW-1185">Reference proteome</keyword>
<evidence type="ECO:0000256" key="2">
    <source>
        <dbReference type="ARBA" id="ARBA00007688"/>
    </source>
</evidence>
<protein>
    <submittedName>
        <fullName evidence="10">TAF6_C domain-containing protein</fullName>
    </submittedName>
</protein>
<dbReference type="PANTHER" id="PTHR10221">
    <property type="entry name" value="TRANSCRIPTION INITIATION FACTOR TFIID SUBUNIT 6"/>
    <property type="match status" value="1"/>
</dbReference>
<dbReference type="GO" id="GO:0016251">
    <property type="term" value="F:RNA polymerase II general transcription initiation factor activity"/>
    <property type="evidence" value="ECO:0007669"/>
    <property type="project" value="InterPro"/>
</dbReference>
<evidence type="ECO:0000256" key="6">
    <source>
        <dbReference type="SAM" id="SignalP"/>
    </source>
</evidence>
<feature type="chain" id="PRO_5043131822" evidence="6">
    <location>
        <begin position="21"/>
        <end position="290"/>
    </location>
</feature>
<dbReference type="WBParaSite" id="HNAJ_0000602701-mRNA-1">
    <property type="protein sequence ID" value="HNAJ_0000602701-mRNA-1"/>
    <property type="gene ID" value="HNAJ_0000602701"/>
</dbReference>
<dbReference type="Gene3D" id="1.25.40.770">
    <property type="entry name" value="TAF6, C-terminal HEAT repeat domain"/>
    <property type="match status" value="1"/>
</dbReference>
<accession>A0A0R3TG36</accession>
<dbReference type="PANTHER" id="PTHR10221:SF9">
    <property type="entry name" value="TRANSCRIPTION INITIATION FACTOR TFIID SUBUNIT 6"/>
    <property type="match status" value="1"/>
</dbReference>
<gene>
    <name evidence="8" type="ORF">HNAJ_LOCUS6023</name>
</gene>
<organism evidence="10">
    <name type="scientific">Rodentolepis nana</name>
    <name type="common">Dwarf tapeworm</name>
    <name type="synonym">Hymenolepis nana</name>
    <dbReference type="NCBI Taxonomy" id="102285"/>
    <lineage>
        <taxon>Eukaryota</taxon>
        <taxon>Metazoa</taxon>
        <taxon>Spiralia</taxon>
        <taxon>Lophotrochozoa</taxon>
        <taxon>Platyhelminthes</taxon>
        <taxon>Cestoda</taxon>
        <taxon>Eucestoda</taxon>
        <taxon>Cyclophyllidea</taxon>
        <taxon>Hymenolepididae</taxon>
        <taxon>Rodentolepis</taxon>
    </lineage>
</organism>
<dbReference type="OrthoDB" id="6621890at2759"/>
<dbReference type="CDD" id="cd08050">
    <property type="entry name" value="TAF6C"/>
    <property type="match status" value="1"/>
</dbReference>